<dbReference type="Proteomes" id="UP000250080">
    <property type="component" value="Chromosome I"/>
</dbReference>
<sequence length="80" mass="8656">MPLHIRPIVPRARQIRAPSGRPPWQGLVRTVRPKNRVGSSTRIGERTLVHRVKPNLSGRMATAVERVGPIGATSACTGAT</sequence>
<name>A0A2C8AIX8_9ACTN</name>
<dbReference type="EMBL" id="LT618793">
    <property type="protein sequence ID" value="SCQ74433.1"/>
    <property type="molecule type" value="Genomic_DNA"/>
</dbReference>
<reference evidence="2" key="1">
    <citation type="submission" date="2016-05" db="EMBL/GenBank/DDBJ databases">
        <authorList>
            <person name="Lavstsen T."/>
            <person name="Jespersen J.S."/>
        </authorList>
    </citation>
    <scope>NUCLEOTIDE SEQUENCE</scope>
    <source>
        <strain evidence="2">PFRJS10</strain>
    </source>
</reference>
<protein>
    <submittedName>
        <fullName evidence="2">Uncharacterized protein</fullName>
    </submittedName>
</protein>
<accession>A0A2C8AIX8</accession>
<evidence type="ECO:0000313" key="4">
    <source>
        <dbReference type="Proteomes" id="UP000250080"/>
    </source>
</evidence>
<evidence type="ECO:0000256" key="1">
    <source>
        <dbReference type="SAM" id="MobiDB-lite"/>
    </source>
</evidence>
<dbReference type="EMBL" id="LT576035">
    <property type="protein sequence ID" value="SBN39693.1"/>
    <property type="molecule type" value="Genomic_DNA"/>
</dbReference>
<proteinExistence type="predicted"/>
<feature type="region of interest" description="Disordered" evidence="1">
    <location>
        <begin position="1"/>
        <end position="27"/>
    </location>
</feature>
<organism evidence="2">
    <name type="scientific">Propionibacterium freudenreichii</name>
    <dbReference type="NCBI Taxonomy" id="1744"/>
    <lineage>
        <taxon>Bacteria</taxon>
        <taxon>Bacillati</taxon>
        <taxon>Actinomycetota</taxon>
        <taxon>Actinomycetes</taxon>
        <taxon>Propionibacteriales</taxon>
        <taxon>Propionibacteriaceae</taxon>
        <taxon>Propionibacterium</taxon>
    </lineage>
</organism>
<evidence type="ECO:0000313" key="3">
    <source>
        <dbReference type="EMBL" id="SCQ74433.1"/>
    </source>
</evidence>
<dbReference type="AlphaFoldDB" id="A0A2C8AIX8"/>
<reference evidence="3 4" key="2">
    <citation type="submission" date="2016-09" db="EMBL/GenBank/DDBJ databases">
        <authorList>
            <person name="Laine KS P."/>
        </authorList>
    </citation>
    <scope>NUCLEOTIDE SEQUENCE [LARGE SCALE GENOMIC DNA]</scope>
    <source>
        <strain evidence="3">PFRJS-23</strain>
    </source>
</reference>
<evidence type="ECO:0000313" key="2">
    <source>
        <dbReference type="EMBL" id="SBN39693.1"/>
    </source>
</evidence>
<gene>
    <name evidence="2" type="ORF">PFR_JS10_2050</name>
    <name evidence="3" type="ORF">PFR_JS23_179</name>
</gene>